<sequence length="319" mass="36441">MAYCAGRHNGNRVWVYDLPSQCRTGDIILFSSKDRGAGFIRAFTASEWNHVGMVLKTASNLSYIVEWGGGVFGCDLVERLVGYRPEVHNIAWRRLKLPPHADRREVETSIECFVIDRLINDPTRVDNELFPFRRVLPSYFRHLRTSNLRKRSPVIDDLSSLFCSKAVAVILKHAGLLSRNVDANMVFPKHFSRPYDSVMKYQQGASYGEEIDISFEPKPIRKFSQALLSVTRLHGRRRRDAAVRLIQAAARGWKARSDTRRLLRQQMCNPMAAFCRAMRKCLLSVRSHSSMAERNASMRHLARTAQPLATPLRVPQTSV</sequence>
<evidence type="ECO:0000313" key="1">
    <source>
        <dbReference type="EMBL" id="KAL1528331.1"/>
    </source>
</evidence>
<evidence type="ECO:0008006" key="3">
    <source>
        <dbReference type="Google" id="ProtNLM"/>
    </source>
</evidence>
<evidence type="ECO:0000313" key="2">
    <source>
        <dbReference type="Proteomes" id="UP001515480"/>
    </source>
</evidence>
<accession>A0AB34K5Y3</accession>
<protein>
    <recommendedName>
        <fullName evidence="3">Protein glutaminase domain-containing protein</fullName>
    </recommendedName>
</protein>
<keyword evidence="2" id="KW-1185">Reference proteome</keyword>
<dbReference type="PANTHER" id="PTHR47112">
    <property type="entry name" value="PX DOMAIN-CONTAINING PROTEIN"/>
    <property type="match status" value="1"/>
</dbReference>
<gene>
    <name evidence="1" type="ORF">AB1Y20_009685</name>
</gene>
<dbReference type="EMBL" id="JBGBPQ010000002">
    <property type="protein sequence ID" value="KAL1528331.1"/>
    <property type="molecule type" value="Genomic_DNA"/>
</dbReference>
<proteinExistence type="predicted"/>
<name>A0AB34K5Y3_PRYPA</name>
<dbReference type="Gene3D" id="3.90.1720.10">
    <property type="entry name" value="endopeptidase domain like (from Nostoc punctiforme)"/>
    <property type="match status" value="1"/>
</dbReference>
<dbReference type="PROSITE" id="PS50096">
    <property type="entry name" value="IQ"/>
    <property type="match status" value="1"/>
</dbReference>
<dbReference type="Proteomes" id="UP001515480">
    <property type="component" value="Unassembled WGS sequence"/>
</dbReference>
<reference evidence="1 2" key="1">
    <citation type="journal article" date="2024" name="Science">
        <title>Giant polyketide synthase enzymes in the biosynthesis of giant marine polyether toxins.</title>
        <authorList>
            <person name="Fallon T.R."/>
            <person name="Shende V.V."/>
            <person name="Wierzbicki I.H."/>
            <person name="Pendleton A.L."/>
            <person name="Watervoot N.F."/>
            <person name="Auber R.P."/>
            <person name="Gonzalez D.J."/>
            <person name="Wisecaver J.H."/>
            <person name="Moore B.S."/>
        </authorList>
    </citation>
    <scope>NUCLEOTIDE SEQUENCE [LARGE SCALE GENOMIC DNA]</scope>
    <source>
        <strain evidence="1 2">12B1</strain>
    </source>
</reference>
<organism evidence="1 2">
    <name type="scientific">Prymnesium parvum</name>
    <name type="common">Toxic golden alga</name>
    <dbReference type="NCBI Taxonomy" id="97485"/>
    <lineage>
        <taxon>Eukaryota</taxon>
        <taxon>Haptista</taxon>
        <taxon>Haptophyta</taxon>
        <taxon>Prymnesiophyceae</taxon>
        <taxon>Prymnesiales</taxon>
        <taxon>Prymnesiaceae</taxon>
        <taxon>Prymnesium</taxon>
    </lineage>
</organism>
<dbReference type="AlphaFoldDB" id="A0AB34K5Y3"/>
<dbReference type="SUPFAM" id="SSF54001">
    <property type="entry name" value="Cysteine proteinases"/>
    <property type="match status" value="1"/>
</dbReference>
<dbReference type="InterPro" id="IPR038765">
    <property type="entry name" value="Papain-like_cys_pep_sf"/>
</dbReference>
<comment type="caution">
    <text evidence="1">The sequence shown here is derived from an EMBL/GenBank/DDBJ whole genome shotgun (WGS) entry which is preliminary data.</text>
</comment>
<dbReference type="PANTHER" id="PTHR47112:SF1">
    <property type="entry name" value="PX DOMAIN-CONTAINING PROTEIN"/>
    <property type="match status" value="1"/>
</dbReference>